<comment type="cofactor">
    <cofactor evidence="1">
        <name>Mn(2+)</name>
        <dbReference type="ChEBI" id="CHEBI:29035"/>
    </cofactor>
</comment>
<dbReference type="Pfam" id="PF01321">
    <property type="entry name" value="Creatinase_N"/>
    <property type="match status" value="1"/>
</dbReference>
<dbReference type="Proteomes" id="UP000290567">
    <property type="component" value="Unassembled WGS sequence"/>
</dbReference>
<evidence type="ECO:0000259" key="4">
    <source>
        <dbReference type="Pfam" id="PF00557"/>
    </source>
</evidence>
<dbReference type="GO" id="GO:0008235">
    <property type="term" value="F:metalloexopeptidase activity"/>
    <property type="evidence" value="ECO:0007669"/>
    <property type="project" value="UniProtKB-ARBA"/>
</dbReference>
<dbReference type="Pfam" id="PF00557">
    <property type="entry name" value="Peptidase_M24"/>
    <property type="match status" value="1"/>
</dbReference>
<evidence type="ECO:0000313" key="7">
    <source>
        <dbReference type="Proteomes" id="UP000290567"/>
    </source>
</evidence>
<dbReference type="Gene3D" id="3.40.350.10">
    <property type="entry name" value="Creatinase/prolidase N-terminal domain"/>
    <property type="match status" value="1"/>
</dbReference>
<proteinExistence type="inferred from homology"/>
<sequence length="366" mass="40491">MNQEKVAELRKWMASNEVDLAYISDPSHIGYFSGFESNPMERILALFIPIDKDPFLFAPGLEVEDAKASSWAYEVVGYLDSEDPWTIITAEINKRYGTPKKLAVEKGQLVLDRYQRLADTFSGTDFSADLTPLIQQLQLYKTEEECQRLIEAGASADLAFEIGFKLVKPGMTEEAIVAEIEYELKKQGIKEMSFPTEVLAGPNAASPHGSPGKNTVKENELVLFDLGTIVNGYCSDATRTVACGTPTDHRKKIYDIVLEAQLKAQEAVKPGVTAAQLDKIARDVIEGYGYGEYFNHRLGHGIGTTIHEFPSIVGGNDMEIKEGMCFSLEPGIYLPNDVGVRIEDCVYVTKDGCIPFTKTPKELIVL</sequence>
<dbReference type="InterPro" id="IPR029149">
    <property type="entry name" value="Creatin/AminoP/Spt16_N"/>
</dbReference>
<comment type="similarity">
    <text evidence="2">Belongs to the peptidase M24B family.</text>
</comment>
<organism evidence="6 7">
    <name type="scientific">Enterococcus florum</name>
    <dbReference type="NCBI Taxonomy" id="2480627"/>
    <lineage>
        <taxon>Bacteria</taxon>
        <taxon>Bacillati</taxon>
        <taxon>Bacillota</taxon>
        <taxon>Bacilli</taxon>
        <taxon>Lactobacillales</taxon>
        <taxon>Enterococcaceae</taxon>
        <taxon>Enterococcus</taxon>
    </lineage>
</organism>
<dbReference type="SUPFAM" id="SSF53092">
    <property type="entry name" value="Creatinase/prolidase N-terminal domain"/>
    <property type="match status" value="1"/>
</dbReference>
<name>A0A4P5P6B3_9ENTE</name>
<dbReference type="Gene3D" id="3.90.230.10">
    <property type="entry name" value="Creatinase/methionine aminopeptidase superfamily"/>
    <property type="match status" value="1"/>
</dbReference>
<dbReference type="SUPFAM" id="SSF55920">
    <property type="entry name" value="Creatinase/aminopeptidase"/>
    <property type="match status" value="1"/>
</dbReference>
<dbReference type="RefSeq" id="WP_146621903.1">
    <property type="nucleotide sequence ID" value="NZ_BJCC01000010.1"/>
</dbReference>
<evidence type="ECO:0000256" key="2">
    <source>
        <dbReference type="ARBA" id="ARBA00008766"/>
    </source>
</evidence>
<evidence type="ECO:0000256" key="3">
    <source>
        <dbReference type="ARBA" id="ARBA00023211"/>
    </source>
</evidence>
<dbReference type="CDD" id="cd01092">
    <property type="entry name" value="APP-like"/>
    <property type="match status" value="1"/>
</dbReference>
<dbReference type="InterPro" id="IPR001714">
    <property type="entry name" value="Pept_M24_MAP"/>
</dbReference>
<evidence type="ECO:0000313" key="6">
    <source>
        <dbReference type="EMBL" id="GCF93447.1"/>
    </source>
</evidence>
<keyword evidence="7" id="KW-1185">Reference proteome</keyword>
<feature type="domain" description="Creatinase N-terminal" evidence="5">
    <location>
        <begin position="6"/>
        <end position="137"/>
    </location>
</feature>
<evidence type="ECO:0000259" key="5">
    <source>
        <dbReference type="Pfam" id="PF01321"/>
    </source>
</evidence>
<comment type="caution">
    <text evidence="6">The sequence shown here is derived from an EMBL/GenBank/DDBJ whole genome shotgun (WGS) entry which is preliminary data.</text>
</comment>
<dbReference type="OrthoDB" id="9806388at2"/>
<dbReference type="GO" id="GO:0004177">
    <property type="term" value="F:aminopeptidase activity"/>
    <property type="evidence" value="ECO:0007669"/>
    <property type="project" value="UniProtKB-ARBA"/>
</dbReference>
<evidence type="ECO:0000256" key="1">
    <source>
        <dbReference type="ARBA" id="ARBA00001936"/>
    </source>
</evidence>
<dbReference type="InterPro" id="IPR000587">
    <property type="entry name" value="Creatinase_N"/>
</dbReference>
<dbReference type="PANTHER" id="PTHR46112">
    <property type="entry name" value="AMINOPEPTIDASE"/>
    <property type="match status" value="1"/>
</dbReference>
<dbReference type="PRINTS" id="PR00599">
    <property type="entry name" value="MAPEPTIDASE"/>
</dbReference>
<protein>
    <submittedName>
        <fullName evidence="6">Dipeptidase</fullName>
    </submittedName>
</protein>
<dbReference type="InterPro" id="IPR036005">
    <property type="entry name" value="Creatinase/aminopeptidase-like"/>
</dbReference>
<accession>A0A4P5P6B3</accession>
<keyword evidence="3" id="KW-0464">Manganese</keyword>
<dbReference type="PANTHER" id="PTHR46112:SF10">
    <property type="entry name" value="DIPEPTIDASE YKVY-RELATED"/>
    <property type="match status" value="1"/>
</dbReference>
<dbReference type="EMBL" id="BJCC01000010">
    <property type="protein sequence ID" value="GCF93447.1"/>
    <property type="molecule type" value="Genomic_DNA"/>
</dbReference>
<gene>
    <name evidence="6" type="primary">pepQ2</name>
    <name evidence="6" type="ORF">NRIC_13380</name>
</gene>
<reference evidence="7" key="1">
    <citation type="submission" date="2019-02" db="EMBL/GenBank/DDBJ databases">
        <title>Draft genome sequence of Enterococcus sp. Gos25-1.</title>
        <authorList>
            <person name="Tanaka N."/>
            <person name="Shiwa Y."/>
            <person name="Fujita N."/>
        </authorList>
    </citation>
    <scope>NUCLEOTIDE SEQUENCE [LARGE SCALE GENOMIC DNA]</scope>
    <source>
        <strain evidence="7">Gos25-1</strain>
    </source>
</reference>
<feature type="domain" description="Peptidase M24" evidence="4">
    <location>
        <begin position="149"/>
        <end position="350"/>
    </location>
</feature>
<dbReference type="InterPro" id="IPR000994">
    <property type="entry name" value="Pept_M24"/>
</dbReference>
<dbReference type="InterPro" id="IPR050659">
    <property type="entry name" value="Peptidase_M24B"/>
</dbReference>
<dbReference type="AlphaFoldDB" id="A0A4P5P6B3"/>